<dbReference type="GO" id="GO:0016491">
    <property type="term" value="F:oxidoreductase activity"/>
    <property type="evidence" value="ECO:0007669"/>
    <property type="project" value="InterPro"/>
</dbReference>
<dbReference type="SUPFAM" id="SSF63380">
    <property type="entry name" value="Riboflavin synthase domain-like"/>
    <property type="match status" value="1"/>
</dbReference>
<dbReference type="Pfam" id="PF04954">
    <property type="entry name" value="SIP"/>
    <property type="match status" value="1"/>
</dbReference>
<evidence type="ECO:0000313" key="2">
    <source>
        <dbReference type="EMBL" id="MBB4661853.1"/>
    </source>
</evidence>
<proteinExistence type="predicted"/>
<dbReference type="FunFam" id="2.40.30.10:FF:000131">
    <property type="entry name" value="NADPH-dependent ferric siderophore reductase"/>
    <property type="match status" value="1"/>
</dbReference>
<sequence length="282" mass="30622">MADTPAAPRPARRALLAHVETVERLTPSMIRVVVGGDALAGFGAGEFTDHYVKLQLPPAGAPYALPFDAEAVKAELPRAQWPRLRSYTVRAWDEAARRLTLDFVCHGDEGIAGPWALGLRPGDPVQLLGPGGGYAPDATADWHLLVGDMSVLPAIAASLERIPAGVPVHVLVQVDGPKEEQPLSTPGDLRLTWLHDPTHDDRVLVDAVRALDFPAGRLHAFVHGEASAVRNVRRHLVVERGVPVEQMSVSGYWKLTRTDEEWREDKAAWKAQVEQDAAAAAR</sequence>
<dbReference type="PANTHER" id="PTHR30157:SF0">
    <property type="entry name" value="NADPH-DEPENDENT FERRIC-CHELATE REDUCTASE"/>
    <property type="match status" value="1"/>
</dbReference>
<dbReference type="EMBL" id="JACHNU010000001">
    <property type="protein sequence ID" value="MBB4661853.1"/>
    <property type="molecule type" value="Genomic_DNA"/>
</dbReference>
<dbReference type="InterPro" id="IPR013113">
    <property type="entry name" value="SIP_FAD-bd"/>
</dbReference>
<organism evidence="2 3">
    <name type="scientific">Conexibacter arvalis</name>
    <dbReference type="NCBI Taxonomy" id="912552"/>
    <lineage>
        <taxon>Bacteria</taxon>
        <taxon>Bacillati</taxon>
        <taxon>Actinomycetota</taxon>
        <taxon>Thermoleophilia</taxon>
        <taxon>Solirubrobacterales</taxon>
        <taxon>Conexibacteraceae</taxon>
        <taxon>Conexibacter</taxon>
    </lineage>
</organism>
<dbReference type="RefSeq" id="WP_183340363.1">
    <property type="nucleotide sequence ID" value="NZ_JACHNU010000001.1"/>
</dbReference>
<feature type="domain" description="FAD-binding FR-type" evidence="1">
    <location>
        <begin position="12"/>
        <end position="137"/>
    </location>
</feature>
<dbReference type="PANTHER" id="PTHR30157">
    <property type="entry name" value="FERRIC REDUCTASE, NADPH-DEPENDENT"/>
    <property type="match status" value="1"/>
</dbReference>
<protein>
    <submittedName>
        <fullName evidence="2">NADPH-dependent ferric siderophore reductase</fullName>
    </submittedName>
</protein>
<gene>
    <name evidence="2" type="ORF">BDZ31_001426</name>
</gene>
<dbReference type="InterPro" id="IPR017938">
    <property type="entry name" value="Riboflavin_synthase-like_b-brl"/>
</dbReference>
<dbReference type="Gene3D" id="2.40.30.10">
    <property type="entry name" value="Translation factors"/>
    <property type="match status" value="1"/>
</dbReference>
<dbReference type="CDD" id="cd06193">
    <property type="entry name" value="siderophore_interacting"/>
    <property type="match status" value="1"/>
</dbReference>
<reference evidence="2 3" key="1">
    <citation type="submission" date="2020-08" db="EMBL/GenBank/DDBJ databases">
        <title>Genomic Encyclopedia of Archaeal and Bacterial Type Strains, Phase II (KMG-II): from individual species to whole genera.</title>
        <authorList>
            <person name="Goeker M."/>
        </authorList>
    </citation>
    <scope>NUCLEOTIDE SEQUENCE [LARGE SCALE GENOMIC DNA]</scope>
    <source>
        <strain evidence="2 3">DSM 23288</strain>
    </source>
</reference>
<dbReference type="AlphaFoldDB" id="A0A840ICB4"/>
<comment type="caution">
    <text evidence="2">The sequence shown here is derived from an EMBL/GenBank/DDBJ whole genome shotgun (WGS) entry which is preliminary data.</text>
</comment>
<dbReference type="InterPro" id="IPR007037">
    <property type="entry name" value="SIP_rossman_dom"/>
</dbReference>
<accession>A0A840ICB4</accession>
<dbReference type="Pfam" id="PF08021">
    <property type="entry name" value="FAD_binding_9"/>
    <property type="match status" value="1"/>
</dbReference>
<evidence type="ECO:0000259" key="1">
    <source>
        <dbReference type="PROSITE" id="PS51384"/>
    </source>
</evidence>
<dbReference type="Proteomes" id="UP000585272">
    <property type="component" value="Unassembled WGS sequence"/>
</dbReference>
<keyword evidence="3" id="KW-1185">Reference proteome</keyword>
<dbReference type="Gene3D" id="3.40.50.80">
    <property type="entry name" value="Nucleotide-binding domain of ferredoxin-NADP reductase (FNR) module"/>
    <property type="match status" value="1"/>
</dbReference>
<dbReference type="PROSITE" id="PS51384">
    <property type="entry name" value="FAD_FR"/>
    <property type="match status" value="1"/>
</dbReference>
<dbReference type="InterPro" id="IPR039261">
    <property type="entry name" value="FNR_nucleotide-bd"/>
</dbReference>
<dbReference type="InterPro" id="IPR017927">
    <property type="entry name" value="FAD-bd_FR_type"/>
</dbReference>
<dbReference type="InterPro" id="IPR039374">
    <property type="entry name" value="SIP_fam"/>
</dbReference>
<name>A0A840ICB4_9ACTN</name>
<evidence type="ECO:0000313" key="3">
    <source>
        <dbReference type="Proteomes" id="UP000585272"/>
    </source>
</evidence>